<feature type="region of interest" description="Disordered" evidence="1">
    <location>
        <begin position="1"/>
        <end position="34"/>
    </location>
</feature>
<evidence type="ECO:0000313" key="3">
    <source>
        <dbReference type="EMBL" id="GHF32332.1"/>
    </source>
</evidence>
<proteinExistence type="predicted"/>
<evidence type="ECO:0000313" key="4">
    <source>
        <dbReference type="Proteomes" id="UP000619376"/>
    </source>
</evidence>
<protein>
    <recommendedName>
        <fullName evidence="2">Bacteriophage Mx8 p63 C-terminal domain-containing protein</fullName>
    </recommendedName>
</protein>
<name>A0ABQ3JJS4_9DEIO</name>
<keyword evidence="4" id="KW-1185">Reference proteome</keyword>
<dbReference type="InterPro" id="IPR018874">
    <property type="entry name" value="Phage_Mx8_p63_C"/>
</dbReference>
<gene>
    <name evidence="3" type="ORF">GCM10017781_06210</name>
</gene>
<comment type="caution">
    <text evidence="3">The sequence shown here is derived from an EMBL/GenBank/DDBJ whole genome shotgun (WGS) entry which is preliminary data.</text>
</comment>
<evidence type="ECO:0000256" key="1">
    <source>
        <dbReference type="SAM" id="MobiDB-lite"/>
    </source>
</evidence>
<evidence type="ECO:0000259" key="2">
    <source>
        <dbReference type="Pfam" id="PF10546"/>
    </source>
</evidence>
<reference evidence="4" key="1">
    <citation type="journal article" date="2019" name="Int. J. Syst. Evol. Microbiol.">
        <title>The Global Catalogue of Microorganisms (GCM) 10K type strain sequencing project: providing services to taxonomists for standard genome sequencing and annotation.</title>
        <authorList>
            <consortium name="The Broad Institute Genomics Platform"/>
            <consortium name="The Broad Institute Genome Sequencing Center for Infectious Disease"/>
            <person name="Wu L."/>
            <person name="Ma J."/>
        </authorList>
    </citation>
    <scope>NUCLEOTIDE SEQUENCE [LARGE SCALE GENOMIC DNA]</scope>
    <source>
        <strain evidence="4">CGMCC 1.18437</strain>
    </source>
</reference>
<organism evidence="3 4">
    <name type="scientific">Deinococcus metalli</name>
    <dbReference type="NCBI Taxonomy" id="1141878"/>
    <lineage>
        <taxon>Bacteria</taxon>
        <taxon>Thermotogati</taxon>
        <taxon>Deinococcota</taxon>
        <taxon>Deinococci</taxon>
        <taxon>Deinococcales</taxon>
        <taxon>Deinococcaceae</taxon>
        <taxon>Deinococcus</taxon>
    </lineage>
</organism>
<dbReference type="Pfam" id="PF10546">
    <property type="entry name" value="P63C"/>
    <property type="match status" value="1"/>
</dbReference>
<dbReference type="Proteomes" id="UP000619376">
    <property type="component" value="Unassembled WGS sequence"/>
</dbReference>
<dbReference type="EMBL" id="BNAJ01000001">
    <property type="protein sequence ID" value="GHF32332.1"/>
    <property type="molecule type" value="Genomic_DNA"/>
</dbReference>
<sequence>MLASKQGGTMDVDDKQAMAASGGKARAQALSKEERSEIAKKAAVSRWSKGKKATHEGELKINDMILQCAVLEDGTRVISETAVINALGMYRSGAVHVRERESKSDGDDAVLPLFVANKNVRRFVDEDLEKMLSKPIWFTSSGGGSRSKGLDARLLPKVCTVWLKARDAGVLTTPRQLEAARHADILIRGLAEVGAVALVDEATGYQFDREKNALAEILEAFISKELSKWVPTFPIEFYQELFRLRGMNWKNVNSRPQYFGLLTNDIVYRRLAPGVLEELRRINPTNENGNRKSKHHQWLTQEEGRRKLQLHLSGVITLMKASPDWKTFQTLIDRSMPKYQPMPLFDYDNSQTDAVVPAGKAEIVENEL</sequence>
<accession>A0ABQ3JJS4</accession>
<feature type="domain" description="Bacteriophage Mx8 p63 C-terminal" evidence="2">
    <location>
        <begin position="217"/>
        <end position="308"/>
    </location>
</feature>